<name>A0A645HBW5_9ZZZZ</name>
<feature type="transmembrane region" description="Helical" evidence="1">
    <location>
        <begin position="162"/>
        <end position="185"/>
    </location>
</feature>
<evidence type="ECO:0000256" key="1">
    <source>
        <dbReference type="SAM" id="Phobius"/>
    </source>
</evidence>
<gene>
    <name evidence="2" type="ORF">SDC9_184040</name>
</gene>
<protein>
    <recommendedName>
        <fullName evidence="3">Zincin peptidase</fullName>
    </recommendedName>
</protein>
<dbReference type="AlphaFoldDB" id="A0A645HBW5"/>
<organism evidence="2">
    <name type="scientific">bioreactor metagenome</name>
    <dbReference type="NCBI Taxonomy" id="1076179"/>
    <lineage>
        <taxon>unclassified sequences</taxon>
        <taxon>metagenomes</taxon>
        <taxon>ecological metagenomes</taxon>
    </lineage>
</organism>
<proteinExistence type="predicted"/>
<dbReference type="Pfam" id="PF11667">
    <property type="entry name" value="DUF3267"/>
    <property type="match status" value="1"/>
</dbReference>
<dbReference type="EMBL" id="VSSQ01090705">
    <property type="protein sequence ID" value="MPN36531.1"/>
    <property type="molecule type" value="Genomic_DNA"/>
</dbReference>
<keyword evidence="1" id="KW-0472">Membrane</keyword>
<reference evidence="2" key="1">
    <citation type="submission" date="2019-08" db="EMBL/GenBank/DDBJ databases">
        <authorList>
            <person name="Kucharzyk K."/>
            <person name="Murdoch R.W."/>
            <person name="Higgins S."/>
            <person name="Loffler F."/>
        </authorList>
    </citation>
    <scope>NUCLEOTIDE SEQUENCE</scope>
</reference>
<feature type="transmembrane region" description="Helical" evidence="1">
    <location>
        <begin position="35"/>
        <end position="57"/>
    </location>
</feature>
<feature type="transmembrane region" description="Helical" evidence="1">
    <location>
        <begin position="77"/>
        <end position="94"/>
    </location>
</feature>
<dbReference type="InterPro" id="IPR021683">
    <property type="entry name" value="DUF3267"/>
</dbReference>
<feature type="transmembrane region" description="Helical" evidence="1">
    <location>
        <begin position="134"/>
        <end position="156"/>
    </location>
</feature>
<evidence type="ECO:0000313" key="2">
    <source>
        <dbReference type="EMBL" id="MPN36531.1"/>
    </source>
</evidence>
<sequence length="209" mass="23699">MRYAKSIPTVDLELKNRLTAEGWIQLKEPSSPASAFLFSIPFLLLNAVISLILIYMLHPPFLDYLNFGFDSSITLSINLNSILYVLGVVFLFAVHEMMHAFCIPNWIRSDKTFWGINNVGIFIYTSEIISRRTFIIISIMPFLCLSIVSPILLSALGWLNGYTILLCLINAMGSSIDILNLFLILTQTPTKAMIMANGPETYYQKRRFS</sequence>
<accession>A0A645HBW5</accession>
<keyword evidence="1" id="KW-1133">Transmembrane helix</keyword>
<keyword evidence="1" id="KW-0812">Transmembrane</keyword>
<evidence type="ECO:0008006" key="3">
    <source>
        <dbReference type="Google" id="ProtNLM"/>
    </source>
</evidence>
<comment type="caution">
    <text evidence="2">The sequence shown here is derived from an EMBL/GenBank/DDBJ whole genome shotgun (WGS) entry which is preliminary data.</text>
</comment>